<name>A0A0P9TDN0_PSEYM</name>
<dbReference type="EMBL" id="RBUQ01000048">
    <property type="protein sequence ID" value="RMV41948.1"/>
    <property type="molecule type" value="Genomic_DNA"/>
</dbReference>
<accession>A0A0P9TDN0</accession>
<proteinExistence type="predicted"/>
<organism evidence="1 2">
    <name type="scientific">Pseudomonas syringae pv. maculicola</name>
    <dbReference type="NCBI Taxonomy" id="59511"/>
    <lineage>
        <taxon>Bacteria</taxon>
        <taxon>Pseudomonadati</taxon>
        <taxon>Pseudomonadota</taxon>
        <taxon>Gammaproteobacteria</taxon>
        <taxon>Pseudomonadales</taxon>
        <taxon>Pseudomonadaceae</taxon>
        <taxon>Pseudomonas</taxon>
    </lineage>
</organism>
<sequence>MKRRITQRFRLRADKSRRLPEHFRGSYVGAVSEMFNYKMAPAPVDYDRSHSNSGLLPTLPIEGSIRACATSRK</sequence>
<evidence type="ECO:0000313" key="1">
    <source>
        <dbReference type="EMBL" id="RMV41948.1"/>
    </source>
</evidence>
<reference evidence="1 2" key="1">
    <citation type="submission" date="2018-08" db="EMBL/GenBank/DDBJ databases">
        <title>Recombination of ecologically and evolutionarily significant loci maintains genetic cohesion in the Pseudomonas syringae species complex.</title>
        <authorList>
            <person name="Dillon M."/>
            <person name="Thakur S."/>
            <person name="Almeida R.N.D."/>
            <person name="Weir B.S."/>
            <person name="Guttman D.S."/>
        </authorList>
    </citation>
    <scope>NUCLEOTIDE SEQUENCE [LARGE SCALE GENOMIC DNA]</scope>
    <source>
        <strain evidence="1 2">ICMP 11281</strain>
    </source>
</reference>
<dbReference type="AlphaFoldDB" id="A0A0P9TDN0"/>
<gene>
    <name evidence="1" type="ORF">ALP13_103669</name>
</gene>
<dbReference type="Proteomes" id="UP000271631">
    <property type="component" value="Unassembled WGS sequence"/>
</dbReference>
<evidence type="ECO:0000313" key="2">
    <source>
        <dbReference type="Proteomes" id="UP000271631"/>
    </source>
</evidence>
<protein>
    <submittedName>
        <fullName evidence="1">Uncharacterized protein</fullName>
    </submittedName>
</protein>
<comment type="caution">
    <text evidence="1">The sequence shown here is derived from an EMBL/GenBank/DDBJ whole genome shotgun (WGS) entry which is preliminary data.</text>
</comment>